<protein>
    <submittedName>
        <fullName evidence="1">Uncharacterized protein</fullName>
    </submittedName>
</protein>
<dbReference type="VEuPathDB" id="FungiDB:YALI1_B03288g"/>
<name>A0A1D8N648_YARLL</name>
<accession>A0A1D8N648</accession>
<dbReference type="RefSeq" id="XP_068138051.1">
    <property type="nucleotide sequence ID" value="XM_068281950.1"/>
</dbReference>
<evidence type="ECO:0000313" key="1">
    <source>
        <dbReference type="EMBL" id="AOW01109.1"/>
    </source>
</evidence>
<organism evidence="1 2">
    <name type="scientific">Yarrowia lipolytica</name>
    <name type="common">Candida lipolytica</name>
    <dbReference type="NCBI Taxonomy" id="4952"/>
    <lineage>
        <taxon>Eukaryota</taxon>
        <taxon>Fungi</taxon>
        <taxon>Dikarya</taxon>
        <taxon>Ascomycota</taxon>
        <taxon>Saccharomycotina</taxon>
        <taxon>Dipodascomycetes</taxon>
        <taxon>Dipodascales</taxon>
        <taxon>Dipodascales incertae sedis</taxon>
        <taxon>Yarrowia</taxon>
    </lineage>
</organism>
<dbReference type="EMBL" id="CP017554">
    <property type="protein sequence ID" value="AOW01109.1"/>
    <property type="molecule type" value="Genomic_DNA"/>
</dbReference>
<sequence length="79" mass="8898">MSAASVHSLSTCARAHLAYYWPVEEMGLRMILGDAIVISERHGTVDNRRGEVATRLHPLNFHKTLYVKTMMTHCDCSPL</sequence>
<dbReference type="GeneID" id="94582611"/>
<dbReference type="AlphaFoldDB" id="A0A1D8N648"/>
<reference evidence="1 2" key="1">
    <citation type="journal article" date="2016" name="PLoS ONE">
        <title>Sequence Assembly of Yarrowia lipolytica Strain W29/CLIB89 Shows Transposable Element Diversity.</title>
        <authorList>
            <person name="Magnan C."/>
            <person name="Yu J."/>
            <person name="Chang I."/>
            <person name="Jahn E."/>
            <person name="Kanomata Y."/>
            <person name="Wu J."/>
            <person name="Zeller M."/>
            <person name="Oakes M."/>
            <person name="Baldi P."/>
            <person name="Sandmeyer S."/>
        </authorList>
    </citation>
    <scope>NUCLEOTIDE SEQUENCE [LARGE SCALE GENOMIC DNA]</scope>
    <source>
        <strain evidence="2">CLIB89(W29)</strain>
    </source>
</reference>
<evidence type="ECO:0000313" key="2">
    <source>
        <dbReference type="Proteomes" id="UP000182444"/>
    </source>
</evidence>
<proteinExistence type="predicted"/>
<gene>
    <name evidence="1" type="ORF">YALI1_B03288g</name>
</gene>
<dbReference type="Proteomes" id="UP000182444">
    <property type="component" value="Chromosome 1B"/>
</dbReference>